<evidence type="ECO:0000313" key="4">
    <source>
        <dbReference type="Proteomes" id="UP001155145"/>
    </source>
</evidence>
<protein>
    <recommendedName>
        <fullName evidence="5">Thiopeptide-type bacteriocin biosynthesis domain-containing protein</fullName>
    </recommendedName>
</protein>
<dbReference type="EMBL" id="CP094984">
    <property type="protein sequence ID" value="UON91889.1"/>
    <property type="molecule type" value="Genomic_DNA"/>
</dbReference>
<gene>
    <name evidence="1" type="ORF">LJ755_05780</name>
    <name evidence="2" type="ORF">MUK71_15135</name>
</gene>
<reference evidence="1" key="1">
    <citation type="submission" date="2021-10" db="EMBL/GenBank/DDBJ databases">
        <title>Novel species in genus Arthrobacter.</title>
        <authorList>
            <person name="Liu Y."/>
        </authorList>
    </citation>
    <scope>NUCLEOTIDE SEQUENCE</scope>
    <source>
        <strain evidence="3">zg-Y462</strain>
        <strain evidence="1">Zg-Y462</strain>
    </source>
</reference>
<proteinExistence type="predicted"/>
<dbReference type="Proteomes" id="UP001155145">
    <property type="component" value="Unassembled WGS sequence"/>
</dbReference>
<accession>A0A9X1M6Q5</accession>
<name>A0A9X1M6Q5_9MICC</name>
<dbReference type="Proteomes" id="UP000829758">
    <property type="component" value="Chromosome"/>
</dbReference>
<dbReference type="RefSeq" id="WP_227928354.1">
    <property type="nucleotide sequence ID" value="NZ_CP094984.1"/>
</dbReference>
<evidence type="ECO:0008006" key="5">
    <source>
        <dbReference type="Google" id="ProtNLM"/>
    </source>
</evidence>
<evidence type="ECO:0000313" key="3">
    <source>
        <dbReference type="Proteomes" id="UP000829758"/>
    </source>
</evidence>
<keyword evidence="3" id="KW-1185">Reference proteome</keyword>
<organism evidence="1 4">
    <name type="scientific">Arthrobacter zhangbolii</name>
    <dbReference type="NCBI Taxonomy" id="2886936"/>
    <lineage>
        <taxon>Bacteria</taxon>
        <taxon>Bacillati</taxon>
        <taxon>Actinomycetota</taxon>
        <taxon>Actinomycetes</taxon>
        <taxon>Micrococcales</taxon>
        <taxon>Micrococcaceae</taxon>
        <taxon>Arthrobacter</taxon>
    </lineage>
</organism>
<dbReference type="AlphaFoldDB" id="A0A9X1M6Q5"/>
<evidence type="ECO:0000313" key="2">
    <source>
        <dbReference type="EMBL" id="UON91889.1"/>
    </source>
</evidence>
<evidence type="ECO:0000313" key="1">
    <source>
        <dbReference type="EMBL" id="MCC3272241.1"/>
    </source>
</evidence>
<sequence>MSQTTQAHAVRRELPGRSAGQLSESTLWSILTIESAAPEPEHRDWGDAVIRRVAVPLSAQARAWGGYRFGFTRNPAPDHPAVHLHLRAAEVVVGRAWKFARTLADGNAAALGPVKLSTPIDIVYPPLPGEPVPELMEATFARFGGEHGLKLVAEVSELSADLAMWAVNRFPGPSMRSTLGALLLFDAAHAMMRGRRSALWPDRRATSWDYYWNAHLQACIGASGQPAEHVRRAMVARMAPRIMPMHRVMAALASEPAVDLWRKRWGQAIDLYLYRADKQRVSRSAQRLTMAASGLMLNRLGISLREEATLGLYARAWSKEAEAHYSGEG</sequence>
<dbReference type="EMBL" id="JAJFZT010000003">
    <property type="protein sequence ID" value="MCC3272241.1"/>
    <property type="molecule type" value="Genomic_DNA"/>
</dbReference>